<proteinExistence type="predicted"/>
<gene>
    <name evidence="10" type="ORF">ANN_27700</name>
</gene>
<feature type="domain" description="C2H2-type" evidence="9">
    <location>
        <begin position="447"/>
        <end position="474"/>
    </location>
</feature>
<dbReference type="Pfam" id="PF00096">
    <property type="entry name" value="zf-C2H2"/>
    <property type="match status" value="6"/>
</dbReference>
<evidence type="ECO:0000256" key="8">
    <source>
        <dbReference type="SAM" id="MobiDB-lite"/>
    </source>
</evidence>
<dbReference type="InterPro" id="IPR013087">
    <property type="entry name" value="Znf_C2H2_type"/>
</dbReference>
<evidence type="ECO:0000256" key="6">
    <source>
        <dbReference type="ARBA" id="ARBA00023242"/>
    </source>
</evidence>
<evidence type="ECO:0000313" key="10">
    <source>
        <dbReference type="EMBL" id="KAJ4425506.1"/>
    </source>
</evidence>
<name>A0ABQ8RV13_PERAM</name>
<evidence type="ECO:0000256" key="5">
    <source>
        <dbReference type="ARBA" id="ARBA00022833"/>
    </source>
</evidence>
<keyword evidence="2" id="KW-0479">Metal-binding</keyword>
<feature type="domain" description="C2H2-type" evidence="9">
    <location>
        <begin position="419"/>
        <end position="446"/>
    </location>
</feature>
<evidence type="ECO:0000259" key="9">
    <source>
        <dbReference type="PROSITE" id="PS50157"/>
    </source>
</evidence>
<comment type="subcellular location">
    <subcellularLocation>
        <location evidence="1">Nucleus</location>
    </subcellularLocation>
</comment>
<sequence length="624" mass="70162">MEFDQPSLNPPQQASAEDDGRKSKVLLLGISHGRGIANLSKEELGSDYEICSIVKPSAGLTHLTEDLVKLSSDFTKRDHIVIVGGPGNSLDRDVSYSVEKDLENTSKDSSHTNVEVVEIFDRYDKPWLHRRVRSMNARLGRALIRPNASHIGVIEVCSIKRDYYTSHGLHLNSKGKKKVSHLIANRIKVVMDVIKVEPEIDPLRLEPHDITYETEENKEGHLLDLQATSIKTECVNHSPDLTSEIKVEDSPLPIILNMMKCEVKENSFSADIVQQEHTLSVSLKENEVLTESFADSDEKIVPTAECDVHEEQKLTLCRSYRIDGSIGSDIDHSSIKCDICNKIFVTSQSLKSHFRSHTSKKSCKCNVCGKCFLTSNVLKRHTLIHTGERPFHCAICGKSFSSSAIYKVHARVHSEERPFHCNVCEKTFRTLGNYKVHARIHTGEKPYTCQMCGKFFSRSGALNKHVRIHSGERPYKCDVCGKTFSQSENLKSHARVHAGDRPLKCDVCGKCFTISANLKAHACLPRCDRSYKCDVCGKCFTASGSLNILEQYEIYKNTIAHPHYILNTQLQFNTHTLFDIIIRHSIQTANPHHRNNTPPPLPSTTAHRRAKISSGSRDTEDDNK</sequence>
<accession>A0ABQ8RV13</accession>
<keyword evidence="4 7" id="KW-0863">Zinc-finger</keyword>
<evidence type="ECO:0000256" key="3">
    <source>
        <dbReference type="ARBA" id="ARBA00022737"/>
    </source>
</evidence>
<dbReference type="PANTHER" id="PTHR24394:SF29">
    <property type="entry name" value="MYONEURIN"/>
    <property type="match status" value="1"/>
</dbReference>
<evidence type="ECO:0000256" key="1">
    <source>
        <dbReference type="ARBA" id="ARBA00004123"/>
    </source>
</evidence>
<feature type="region of interest" description="Disordered" evidence="8">
    <location>
        <begin position="1"/>
        <end position="21"/>
    </location>
</feature>
<keyword evidence="6" id="KW-0539">Nucleus</keyword>
<dbReference type="SUPFAM" id="SSF57667">
    <property type="entry name" value="beta-beta-alpha zinc fingers"/>
    <property type="match status" value="4"/>
</dbReference>
<feature type="domain" description="C2H2-type" evidence="9">
    <location>
        <begin position="363"/>
        <end position="390"/>
    </location>
</feature>
<dbReference type="InterPro" id="IPR036236">
    <property type="entry name" value="Znf_C2H2_sf"/>
</dbReference>
<evidence type="ECO:0000256" key="2">
    <source>
        <dbReference type="ARBA" id="ARBA00022723"/>
    </source>
</evidence>
<keyword evidence="3" id="KW-0677">Repeat</keyword>
<dbReference type="Gene3D" id="3.30.160.60">
    <property type="entry name" value="Classic Zinc Finger"/>
    <property type="match status" value="7"/>
</dbReference>
<dbReference type="PROSITE" id="PS00028">
    <property type="entry name" value="ZINC_FINGER_C2H2_1"/>
    <property type="match status" value="6"/>
</dbReference>
<feature type="domain" description="C2H2-type" evidence="9">
    <location>
        <begin position="503"/>
        <end position="521"/>
    </location>
</feature>
<dbReference type="PROSITE" id="PS50157">
    <property type="entry name" value="ZINC_FINGER_C2H2_2"/>
    <property type="match status" value="7"/>
</dbReference>
<comment type="caution">
    <text evidence="10">The sequence shown here is derived from an EMBL/GenBank/DDBJ whole genome shotgun (WGS) entry which is preliminary data.</text>
</comment>
<protein>
    <recommendedName>
        <fullName evidence="9">C2H2-type domain-containing protein</fullName>
    </recommendedName>
</protein>
<keyword evidence="5" id="KW-0862">Zinc</keyword>
<feature type="domain" description="C2H2-type" evidence="9">
    <location>
        <begin position="475"/>
        <end position="502"/>
    </location>
</feature>
<feature type="compositionally biased region" description="Polar residues" evidence="8">
    <location>
        <begin position="1"/>
        <end position="15"/>
    </location>
</feature>
<reference evidence="10 11" key="1">
    <citation type="journal article" date="2022" name="Allergy">
        <title>Genome assembly and annotation of Periplaneta americana reveal a comprehensive cockroach allergen profile.</title>
        <authorList>
            <person name="Wang L."/>
            <person name="Xiong Q."/>
            <person name="Saelim N."/>
            <person name="Wang L."/>
            <person name="Nong W."/>
            <person name="Wan A.T."/>
            <person name="Shi M."/>
            <person name="Liu X."/>
            <person name="Cao Q."/>
            <person name="Hui J.H.L."/>
            <person name="Sookrung N."/>
            <person name="Leung T.F."/>
            <person name="Tungtrongchitr A."/>
            <person name="Tsui S.K.W."/>
        </authorList>
    </citation>
    <scope>NUCLEOTIDE SEQUENCE [LARGE SCALE GENOMIC DNA]</scope>
    <source>
        <strain evidence="10">PWHHKU_190912</strain>
    </source>
</reference>
<feature type="region of interest" description="Disordered" evidence="8">
    <location>
        <begin position="589"/>
        <end position="624"/>
    </location>
</feature>
<evidence type="ECO:0000256" key="7">
    <source>
        <dbReference type="PROSITE-ProRule" id="PRU00042"/>
    </source>
</evidence>
<evidence type="ECO:0000313" key="11">
    <source>
        <dbReference type="Proteomes" id="UP001148838"/>
    </source>
</evidence>
<keyword evidence="11" id="KW-1185">Reference proteome</keyword>
<dbReference type="SMART" id="SM00355">
    <property type="entry name" value="ZnF_C2H2"/>
    <property type="match status" value="7"/>
</dbReference>
<organism evidence="10 11">
    <name type="scientific">Periplaneta americana</name>
    <name type="common">American cockroach</name>
    <name type="synonym">Blatta americana</name>
    <dbReference type="NCBI Taxonomy" id="6978"/>
    <lineage>
        <taxon>Eukaryota</taxon>
        <taxon>Metazoa</taxon>
        <taxon>Ecdysozoa</taxon>
        <taxon>Arthropoda</taxon>
        <taxon>Hexapoda</taxon>
        <taxon>Insecta</taxon>
        <taxon>Pterygota</taxon>
        <taxon>Neoptera</taxon>
        <taxon>Polyneoptera</taxon>
        <taxon>Dictyoptera</taxon>
        <taxon>Blattodea</taxon>
        <taxon>Blattoidea</taxon>
        <taxon>Blattidae</taxon>
        <taxon>Blattinae</taxon>
        <taxon>Periplaneta</taxon>
    </lineage>
</organism>
<evidence type="ECO:0000256" key="4">
    <source>
        <dbReference type="ARBA" id="ARBA00022771"/>
    </source>
</evidence>
<dbReference type="PANTHER" id="PTHR24394">
    <property type="entry name" value="ZINC FINGER PROTEIN"/>
    <property type="match status" value="1"/>
</dbReference>
<feature type="domain" description="C2H2-type" evidence="9">
    <location>
        <begin position="391"/>
        <end position="418"/>
    </location>
</feature>
<dbReference type="EMBL" id="JAJSOF020000042">
    <property type="protein sequence ID" value="KAJ4425506.1"/>
    <property type="molecule type" value="Genomic_DNA"/>
</dbReference>
<feature type="domain" description="C2H2-type" evidence="9">
    <location>
        <begin position="335"/>
        <end position="362"/>
    </location>
</feature>
<dbReference type="Proteomes" id="UP001148838">
    <property type="component" value="Unassembled WGS sequence"/>
</dbReference>